<evidence type="ECO:0000313" key="9">
    <source>
        <dbReference type="EMBL" id="SVA75705.1"/>
    </source>
</evidence>
<evidence type="ECO:0000256" key="6">
    <source>
        <dbReference type="ARBA" id="ARBA00023136"/>
    </source>
</evidence>
<feature type="domain" description="ABC transmembrane type-1" evidence="8">
    <location>
        <begin position="72"/>
        <end position="282"/>
    </location>
</feature>
<reference evidence="9" key="1">
    <citation type="submission" date="2018-05" db="EMBL/GenBank/DDBJ databases">
        <authorList>
            <person name="Lanie J.A."/>
            <person name="Ng W.-L."/>
            <person name="Kazmierczak K.M."/>
            <person name="Andrzejewski T.M."/>
            <person name="Davidsen T.M."/>
            <person name="Wayne K.J."/>
            <person name="Tettelin H."/>
            <person name="Glass J.I."/>
            <person name="Rusch D."/>
            <person name="Podicherti R."/>
            <person name="Tsui H.-C.T."/>
            <person name="Winkler M.E."/>
        </authorList>
    </citation>
    <scope>NUCLEOTIDE SEQUENCE</scope>
</reference>
<dbReference type="GO" id="GO:0005886">
    <property type="term" value="C:plasma membrane"/>
    <property type="evidence" value="ECO:0007669"/>
    <property type="project" value="UniProtKB-SubCell"/>
</dbReference>
<proteinExistence type="predicted"/>
<dbReference type="InterPro" id="IPR025966">
    <property type="entry name" value="OppC_N"/>
</dbReference>
<evidence type="ECO:0000256" key="5">
    <source>
        <dbReference type="ARBA" id="ARBA00022989"/>
    </source>
</evidence>
<dbReference type="AlphaFoldDB" id="A0A381YFC0"/>
<feature type="transmembrane region" description="Helical" evidence="7">
    <location>
        <begin position="147"/>
        <end position="167"/>
    </location>
</feature>
<protein>
    <recommendedName>
        <fullName evidence="8">ABC transmembrane type-1 domain-containing protein</fullName>
    </recommendedName>
</protein>
<dbReference type="EMBL" id="UINC01018101">
    <property type="protein sequence ID" value="SVA75705.1"/>
    <property type="molecule type" value="Genomic_DNA"/>
</dbReference>
<name>A0A381YFC0_9ZZZZ</name>
<dbReference type="PROSITE" id="PS50928">
    <property type="entry name" value="ABC_TM1"/>
    <property type="match status" value="1"/>
</dbReference>
<evidence type="ECO:0000256" key="2">
    <source>
        <dbReference type="ARBA" id="ARBA00022448"/>
    </source>
</evidence>
<feature type="transmembrane region" description="Helical" evidence="7">
    <location>
        <begin position="263"/>
        <end position="282"/>
    </location>
</feature>
<evidence type="ECO:0000259" key="8">
    <source>
        <dbReference type="PROSITE" id="PS50928"/>
    </source>
</evidence>
<dbReference type="SUPFAM" id="SSF161098">
    <property type="entry name" value="MetI-like"/>
    <property type="match status" value="1"/>
</dbReference>
<dbReference type="GO" id="GO:0055085">
    <property type="term" value="P:transmembrane transport"/>
    <property type="evidence" value="ECO:0007669"/>
    <property type="project" value="InterPro"/>
</dbReference>
<evidence type="ECO:0000256" key="7">
    <source>
        <dbReference type="SAM" id="Phobius"/>
    </source>
</evidence>
<feature type="transmembrane region" description="Helical" evidence="7">
    <location>
        <begin position="7"/>
        <end position="27"/>
    </location>
</feature>
<dbReference type="Pfam" id="PF12911">
    <property type="entry name" value="OppC_N"/>
    <property type="match status" value="1"/>
</dbReference>
<gene>
    <name evidence="9" type="ORF">METZ01_LOCUS128559</name>
</gene>
<evidence type="ECO:0000256" key="1">
    <source>
        <dbReference type="ARBA" id="ARBA00004651"/>
    </source>
</evidence>
<dbReference type="PANTHER" id="PTHR43386:SF1">
    <property type="entry name" value="D,D-DIPEPTIDE TRANSPORT SYSTEM PERMEASE PROTEIN DDPC-RELATED"/>
    <property type="match status" value="1"/>
</dbReference>
<feature type="transmembrane region" description="Helical" evidence="7">
    <location>
        <begin position="107"/>
        <end position="127"/>
    </location>
</feature>
<keyword evidence="6 7" id="KW-0472">Membrane</keyword>
<evidence type="ECO:0000256" key="4">
    <source>
        <dbReference type="ARBA" id="ARBA00022692"/>
    </source>
</evidence>
<keyword evidence="5 7" id="KW-1133">Transmembrane helix</keyword>
<keyword evidence="2" id="KW-0813">Transport</keyword>
<keyword evidence="3" id="KW-1003">Cell membrane</keyword>
<dbReference type="Pfam" id="PF00528">
    <property type="entry name" value="BPD_transp_1"/>
    <property type="match status" value="1"/>
</dbReference>
<dbReference type="InterPro" id="IPR050366">
    <property type="entry name" value="BP-dependent_transpt_permease"/>
</dbReference>
<sequence>MFRKKIGVACLAVILVMYGSGILAPLVTPYGFNEQDLSIAKQTPSISHPFGTDRLGRDILTRIIYGLRTTVIITIVTLVTGSLAIGITMGLLAGYFGKLIDTVIMRVGEVTSAFPEIFLVLIIVSTFKSPITEWVREVEEIVGFDIVALGAVDYLVLSLALAIFSWFGMARLVRGQVLQARENQYVEAARSIGASTPRILAKHVLPNVMGPVIVMVSAGLAGVAGSEIFLSFLGIGIQPPTPSLGLMIFENGSISVLRSDPHLLLFPVLTLSLLLFTFNLLGDAVNDSFNPRAR</sequence>
<evidence type="ECO:0000256" key="3">
    <source>
        <dbReference type="ARBA" id="ARBA00022475"/>
    </source>
</evidence>
<feature type="transmembrane region" description="Helical" evidence="7">
    <location>
        <begin position="212"/>
        <end position="237"/>
    </location>
</feature>
<dbReference type="CDD" id="cd06261">
    <property type="entry name" value="TM_PBP2"/>
    <property type="match status" value="1"/>
</dbReference>
<comment type="subcellular location">
    <subcellularLocation>
        <location evidence="1">Cell membrane</location>
        <topology evidence="1">Multi-pass membrane protein</topology>
    </subcellularLocation>
</comment>
<dbReference type="InterPro" id="IPR000515">
    <property type="entry name" value="MetI-like"/>
</dbReference>
<feature type="transmembrane region" description="Helical" evidence="7">
    <location>
        <begin position="71"/>
        <end position="95"/>
    </location>
</feature>
<accession>A0A381YFC0</accession>
<dbReference type="PANTHER" id="PTHR43386">
    <property type="entry name" value="OLIGOPEPTIDE TRANSPORT SYSTEM PERMEASE PROTEIN APPC"/>
    <property type="match status" value="1"/>
</dbReference>
<organism evidence="9">
    <name type="scientific">marine metagenome</name>
    <dbReference type="NCBI Taxonomy" id="408172"/>
    <lineage>
        <taxon>unclassified sequences</taxon>
        <taxon>metagenomes</taxon>
        <taxon>ecological metagenomes</taxon>
    </lineage>
</organism>
<keyword evidence="4 7" id="KW-0812">Transmembrane</keyword>
<dbReference type="InterPro" id="IPR035906">
    <property type="entry name" value="MetI-like_sf"/>
</dbReference>
<dbReference type="Gene3D" id="1.10.3720.10">
    <property type="entry name" value="MetI-like"/>
    <property type="match status" value="1"/>
</dbReference>